<dbReference type="EMBL" id="VHII01000014">
    <property type="protein sequence ID" value="KAF1381112.1"/>
    <property type="molecule type" value="Genomic_DNA"/>
</dbReference>
<proteinExistence type="predicted"/>
<keyword evidence="2" id="KW-1185">Reference proteome</keyword>
<accession>A0A6A5F1Z9</accession>
<name>A0A6A5F1Z9_PERFL</name>
<sequence>MAAADCVFHRTLTRSRPGPNKVCVCRDVLFVSDVQRYSRDQGSSVYFPQAVLNADLISTAAQLVNQRRVCVLEACHLGGATTKLILSRAFPLTD</sequence>
<evidence type="ECO:0000313" key="1">
    <source>
        <dbReference type="EMBL" id="KAF1381112.1"/>
    </source>
</evidence>
<protein>
    <submittedName>
        <fullName evidence="1">Uncharacterized protein</fullName>
    </submittedName>
</protein>
<reference evidence="1 2" key="1">
    <citation type="submission" date="2019-06" db="EMBL/GenBank/DDBJ databases">
        <title>A chromosome-scale genome assembly of the European perch, Perca fluviatilis.</title>
        <authorList>
            <person name="Roques C."/>
            <person name="Zahm M."/>
            <person name="Cabau C."/>
            <person name="Klopp C."/>
            <person name="Bouchez O."/>
            <person name="Donnadieu C."/>
            <person name="Kuhl H."/>
            <person name="Gislard M."/>
            <person name="Guendouz S."/>
            <person name="Journot L."/>
            <person name="Haffray P."/>
            <person name="Bestin A."/>
            <person name="Morvezen R."/>
            <person name="Feron R."/>
            <person name="Wen M."/>
            <person name="Jouanno E."/>
            <person name="Herpin A."/>
            <person name="Schartl M."/>
            <person name="Postlethwait J."/>
            <person name="Schaerlinger B."/>
            <person name="Chardard D."/>
            <person name="Lecocq T."/>
            <person name="Poncet C."/>
            <person name="Jaffrelo L."/>
            <person name="Lampietro C."/>
            <person name="Guiguen Y."/>
        </authorList>
    </citation>
    <scope>NUCLEOTIDE SEQUENCE [LARGE SCALE GENOMIC DNA]</scope>
    <source>
        <tissue evidence="1">Blood</tissue>
    </source>
</reference>
<dbReference type="Proteomes" id="UP000465112">
    <property type="component" value="Chromosome 14"/>
</dbReference>
<organism evidence="1 2">
    <name type="scientific">Perca fluviatilis</name>
    <name type="common">European perch</name>
    <dbReference type="NCBI Taxonomy" id="8168"/>
    <lineage>
        <taxon>Eukaryota</taxon>
        <taxon>Metazoa</taxon>
        <taxon>Chordata</taxon>
        <taxon>Craniata</taxon>
        <taxon>Vertebrata</taxon>
        <taxon>Euteleostomi</taxon>
        <taxon>Actinopterygii</taxon>
        <taxon>Neopterygii</taxon>
        <taxon>Teleostei</taxon>
        <taxon>Neoteleostei</taxon>
        <taxon>Acanthomorphata</taxon>
        <taxon>Eupercaria</taxon>
        <taxon>Perciformes</taxon>
        <taxon>Percoidei</taxon>
        <taxon>Percidae</taxon>
        <taxon>Percinae</taxon>
        <taxon>Perca</taxon>
    </lineage>
</organism>
<dbReference type="AlphaFoldDB" id="A0A6A5F1Z9"/>
<gene>
    <name evidence="1" type="ORF">PFLUV_G00171120</name>
</gene>
<comment type="caution">
    <text evidence="1">The sequence shown here is derived from an EMBL/GenBank/DDBJ whole genome shotgun (WGS) entry which is preliminary data.</text>
</comment>
<evidence type="ECO:0000313" key="2">
    <source>
        <dbReference type="Proteomes" id="UP000465112"/>
    </source>
</evidence>